<gene>
    <name evidence="1" type="ORF">GGX14DRAFT_401040</name>
</gene>
<proteinExistence type="predicted"/>
<protein>
    <submittedName>
        <fullName evidence="1">Uncharacterized protein</fullName>
    </submittedName>
</protein>
<keyword evidence="2" id="KW-1185">Reference proteome</keyword>
<name>A0AAD6V576_9AGAR</name>
<dbReference type="AlphaFoldDB" id="A0AAD6V576"/>
<dbReference type="Proteomes" id="UP001219525">
    <property type="component" value="Unassembled WGS sequence"/>
</dbReference>
<evidence type="ECO:0000313" key="1">
    <source>
        <dbReference type="EMBL" id="KAJ7200035.1"/>
    </source>
</evidence>
<evidence type="ECO:0000313" key="2">
    <source>
        <dbReference type="Proteomes" id="UP001219525"/>
    </source>
</evidence>
<organism evidence="1 2">
    <name type="scientific">Mycena pura</name>
    <dbReference type="NCBI Taxonomy" id="153505"/>
    <lineage>
        <taxon>Eukaryota</taxon>
        <taxon>Fungi</taxon>
        <taxon>Dikarya</taxon>
        <taxon>Basidiomycota</taxon>
        <taxon>Agaricomycotina</taxon>
        <taxon>Agaricomycetes</taxon>
        <taxon>Agaricomycetidae</taxon>
        <taxon>Agaricales</taxon>
        <taxon>Marasmiineae</taxon>
        <taxon>Mycenaceae</taxon>
        <taxon>Mycena</taxon>
    </lineage>
</organism>
<reference evidence="1" key="1">
    <citation type="submission" date="2023-03" db="EMBL/GenBank/DDBJ databases">
        <title>Massive genome expansion in bonnet fungi (Mycena s.s.) driven by repeated elements and novel gene families across ecological guilds.</title>
        <authorList>
            <consortium name="Lawrence Berkeley National Laboratory"/>
            <person name="Harder C.B."/>
            <person name="Miyauchi S."/>
            <person name="Viragh M."/>
            <person name="Kuo A."/>
            <person name="Thoen E."/>
            <person name="Andreopoulos B."/>
            <person name="Lu D."/>
            <person name="Skrede I."/>
            <person name="Drula E."/>
            <person name="Henrissat B."/>
            <person name="Morin E."/>
            <person name="Kohler A."/>
            <person name="Barry K."/>
            <person name="LaButti K."/>
            <person name="Morin E."/>
            <person name="Salamov A."/>
            <person name="Lipzen A."/>
            <person name="Mereny Z."/>
            <person name="Hegedus B."/>
            <person name="Baldrian P."/>
            <person name="Stursova M."/>
            <person name="Weitz H."/>
            <person name="Taylor A."/>
            <person name="Grigoriev I.V."/>
            <person name="Nagy L.G."/>
            <person name="Martin F."/>
            <person name="Kauserud H."/>
        </authorList>
    </citation>
    <scope>NUCLEOTIDE SEQUENCE</scope>
    <source>
        <strain evidence="1">9144</strain>
    </source>
</reference>
<sequence length="135" mass="15546">MSTSNLETPIADFNIFSGFLQNSLIWGGFRRKPGFSIELSLCQVSIQRRLQPQIQDYFGTRAGHSDGRKRVHMVEIRRGEETNCLVIPLHTSGELFRGLRQIVERMPPSTDERPIDLKPYCAEVQRLFASEVWTH</sequence>
<dbReference type="EMBL" id="JARJCW010000065">
    <property type="protein sequence ID" value="KAJ7200035.1"/>
    <property type="molecule type" value="Genomic_DNA"/>
</dbReference>
<accession>A0AAD6V576</accession>
<comment type="caution">
    <text evidence="1">The sequence shown here is derived from an EMBL/GenBank/DDBJ whole genome shotgun (WGS) entry which is preliminary data.</text>
</comment>